<dbReference type="EMBL" id="PKQJ01000125">
    <property type="protein sequence ID" value="PLC44806.1"/>
    <property type="molecule type" value="Genomic_DNA"/>
</dbReference>
<feature type="region of interest" description="Disordered" evidence="1">
    <location>
        <begin position="1"/>
        <end position="74"/>
    </location>
</feature>
<evidence type="ECO:0000256" key="1">
    <source>
        <dbReference type="SAM" id="MobiDB-lite"/>
    </source>
</evidence>
<evidence type="ECO:0000313" key="2">
    <source>
        <dbReference type="EMBL" id="PLC44806.1"/>
    </source>
</evidence>
<proteinExistence type="predicted"/>
<protein>
    <submittedName>
        <fullName evidence="2">Uncharacterized protein</fullName>
    </submittedName>
</protein>
<accession>A0AB36X6U8</accession>
<organism evidence="2 3">
    <name type="scientific">Lacticaseibacillus paracasei</name>
    <name type="common">Lactobacillus paracasei</name>
    <dbReference type="NCBI Taxonomy" id="1597"/>
    <lineage>
        <taxon>Bacteria</taxon>
        <taxon>Bacillati</taxon>
        <taxon>Bacillota</taxon>
        <taxon>Bacilli</taxon>
        <taxon>Lactobacillales</taxon>
        <taxon>Lactobacillaceae</taxon>
        <taxon>Lacticaseibacillus</taxon>
    </lineage>
</organism>
<dbReference type="AlphaFoldDB" id="A0AB36X6U8"/>
<evidence type="ECO:0000313" key="3">
    <source>
        <dbReference type="Proteomes" id="UP000234512"/>
    </source>
</evidence>
<reference evidence="2 3" key="1">
    <citation type="journal article" date="2018" name="Genome Announc.">
        <title>Draft Genome Sequence of Lactobacillus paracasei DUP 13076, Which Exhibits Potent Antipathogenic Effects against Salmonella enterica Serovars Enteritidis, Typhimurium, and Heidelberg.</title>
        <authorList>
            <person name="Muyyarikkandy M.S."/>
            <person name="Alqahtani F.H."/>
            <person name="Mandoiu I."/>
            <person name="Amalaradjou M.A."/>
        </authorList>
    </citation>
    <scope>NUCLEOTIDE SEQUENCE [LARGE SCALE GENOMIC DNA]</scope>
    <source>
        <strain evidence="2 3">DUP 13076</strain>
    </source>
</reference>
<gene>
    <name evidence="2" type="ORF">C0Q90_16440</name>
</gene>
<feature type="compositionally biased region" description="Low complexity" evidence="1">
    <location>
        <begin position="44"/>
        <end position="60"/>
    </location>
</feature>
<dbReference type="Proteomes" id="UP000234512">
    <property type="component" value="Unassembled WGS sequence"/>
</dbReference>
<feature type="compositionally biased region" description="Low complexity" evidence="1">
    <location>
        <begin position="25"/>
        <end position="35"/>
    </location>
</feature>
<name>A0AB36X6U8_LACPA</name>
<feature type="compositionally biased region" description="Low complexity" evidence="1">
    <location>
        <begin position="8"/>
        <end position="17"/>
    </location>
</feature>
<comment type="caution">
    <text evidence="2">The sequence shown here is derived from an EMBL/GenBank/DDBJ whole genome shotgun (WGS) entry which is preliminary data.</text>
</comment>
<sequence>MIRRPPRATRAAAAAAAEGEKRQAGNRNRPTTGTRRTGHGTGARGSAAARAGGTNGFTSRGKGGGGTKKSFRKR</sequence>